<evidence type="ECO:0000313" key="2">
    <source>
        <dbReference type="Proteomes" id="UP000538196"/>
    </source>
</evidence>
<evidence type="ECO:0000313" key="1">
    <source>
        <dbReference type="EMBL" id="MBB2965404.1"/>
    </source>
</evidence>
<organism evidence="1 2">
    <name type="scientific">Leifsonia aquatica</name>
    <name type="common">Corynebacterium aquaticum</name>
    <dbReference type="NCBI Taxonomy" id="144185"/>
    <lineage>
        <taxon>Bacteria</taxon>
        <taxon>Bacillati</taxon>
        <taxon>Actinomycetota</taxon>
        <taxon>Actinomycetes</taxon>
        <taxon>Micrococcales</taxon>
        <taxon>Microbacteriaceae</taxon>
        <taxon>Leifsonia</taxon>
    </lineage>
</organism>
<name>A0A7W4USC7_LEIAQ</name>
<protein>
    <submittedName>
        <fullName evidence="1">Uncharacterized protein</fullName>
    </submittedName>
</protein>
<sequence>MTQDEPVMNGSNDAGTGAKVAGIVEQMRADMQRLPREDSEKVLRQRLDDAGIQLDDAEISRIAADVQSGPSVVD</sequence>
<dbReference type="AlphaFoldDB" id="A0A7W4USC7"/>
<keyword evidence="2" id="KW-1185">Reference proteome</keyword>
<proteinExistence type="predicted"/>
<reference evidence="1 2" key="1">
    <citation type="submission" date="2020-08" db="EMBL/GenBank/DDBJ databases">
        <title>Sequencing the genomes of 1000 actinobacteria strains.</title>
        <authorList>
            <person name="Klenk H.-P."/>
        </authorList>
    </citation>
    <scope>NUCLEOTIDE SEQUENCE [LARGE SCALE GENOMIC DNA]</scope>
    <source>
        <strain evidence="1 2">DSM 20146</strain>
    </source>
</reference>
<dbReference type="EMBL" id="JACHVP010000001">
    <property type="protein sequence ID" value="MBB2965404.1"/>
    <property type="molecule type" value="Genomic_DNA"/>
</dbReference>
<accession>A0A7W4USC7</accession>
<dbReference type="Proteomes" id="UP000538196">
    <property type="component" value="Unassembled WGS sequence"/>
</dbReference>
<gene>
    <name evidence="1" type="ORF">FHX33_000136</name>
</gene>
<dbReference type="RefSeq" id="WP_021760715.1">
    <property type="nucleotide sequence ID" value="NZ_JACHVP010000001.1"/>
</dbReference>
<comment type="caution">
    <text evidence="1">The sequence shown here is derived from an EMBL/GenBank/DDBJ whole genome shotgun (WGS) entry which is preliminary data.</text>
</comment>